<reference evidence="8" key="1">
    <citation type="submission" date="2020-07" db="EMBL/GenBank/DDBJ databases">
        <title>Genome sequence and genetic diversity analysis of an under-domesticated orphan crop, white fonio (Digitaria exilis).</title>
        <authorList>
            <person name="Bennetzen J.L."/>
            <person name="Chen S."/>
            <person name="Ma X."/>
            <person name="Wang X."/>
            <person name="Yssel A.E.J."/>
            <person name="Chaluvadi S.R."/>
            <person name="Johnson M."/>
            <person name="Gangashetty P."/>
            <person name="Hamidou F."/>
            <person name="Sanogo M.D."/>
            <person name="Zwaenepoel A."/>
            <person name="Wallace J."/>
            <person name="Van De Peer Y."/>
            <person name="Van Deynze A."/>
        </authorList>
    </citation>
    <scope>NUCLEOTIDE SEQUENCE</scope>
    <source>
        <tissue evidence="8">Leaves</tissue>
    </source>
</reference>
<evidence type="ECO:0000256" key="4">
    <source>
        <dbReference type="ARBA" id="ARBA00022729"/>
    </source>
</evidence>
<keyword evidence="9" id="KW-1185">Reference proteome</keyword>
<keyword evidence="2" id="KW-0418">Kinase</keyword>
<dbReference type="AlphaFoldDB" id="A0A835A9D8"/>
<keyword evidence="2" id="KW-0808">Transferase</keyword>
<gene>
    <name evidence="8" type="ORF">HU200_060360</name>
</gene>
<dbReference type="Proteomes" id="UP000636709">
    <property type="component" value="Unassembled WGS sequence"/>
</dbReference>
<dbReference type="SUPFAM" id="SSF56112">
    <property type="entry name" value="Protein kinase-like (PK-like)"/>
    <property type="match status" value="1"/>
</dbReference>
<evidence type="ECO:0000256" key="2">
    <source>
        <dbReference type="ARBA" id="ARBA00022527"/>
    </source>
</evidence>
<comment type="subcellular location">
    <subcellularLocation>
        <location evidence="1">Membrane</location>
        <topology evidence="1">Single-pass type I membrane protein</topology>
    </subcellularLocation>
</comment>
<sequence>MLVLEMVSGKRNSGPGIENQNEFYLPQWIYERVIAGRDPILNREISQEEKEMVKQMAIVALWCIQWNPKNRPTMTKVVNMLTGRLKNLQIPPKPYI</sequence>
<keyword evidence="4" id="KW-0732">Signal</keyword>
<accession>A0A835A9D8</accession>
<evidence type="ECO:0000313" key="9">
    <source>
        <dbReference type="Proteomes" id="UP000636709"/>
    </source>
</evidence>
<dbReference type="GO" id="GO:0016020">
    <property type="term" value="C:membrane"/>
    <property type="evidence" value="ECO:0007669"/>
    <property type="project" value="UniProtKB-SubCell"/>
</dbReference>
<comment type="caution">
    <text evidence="8">The sequence shown here is derived from an EMBL/GenBank/DDBJ whole genome shotgun (WGS) entry which is preliminary data.</text>
</comment>
<keyword evidence="2" id="KW-0723">Serine/threonine-protein kinase</keyword>
<evidence type="ECO:0000256" key="6">
    <source>
        <dbReference type="ARBA" id="ARBA00023136"/>
    </source>
</evidence>
<dbReference type="GO" id="GO:0004674">
    <property type="term" value="F:protein serine/threonine kinase activity"/>
    <property type="evidence" value="ECO:0007669"/>
    <property type="project" value="UniProtKB-KW"/>
</dbReference>
<name>A0A835A9D8_9POAL</name>
<proteinExistence type="predicted"/>
<evidence type="ECO:0000256" key="3">
    <source>
        <dbReference type="ARBA" id="ARBA00022692"/>
    </source>
</evidence>
<organism evidence="8 9">
    <name type="scientific">Digitaria exilis</name>
    <dbReference type="NCBI Taxonomy" id="1010633"/>
    <lineage>
        <taxon>Eukaryota</taxon>
        <taxon>Viridiplantae</taxon>
        <taxon>Streptophyta</taxon>
        <taxon>Embryophyta</taxon>
        <taxon>Tracheophyta</taxon>
        <taxon>Spermatophyta</taxon>
        <taxon>Magnoliopsida</taxon>
        <taxon>Liliopsida</taxon>
        <taxon>Poales</taxon>
        <taxon>Poaceae</taxon>
        <taxon>PACMAD clade</taxon>
        <taxon>Panicoideae</taxon>
        <taxon>Panicodae</taxon>
        <taxon>Paniceae</taxon>
        <taxon>Anthephorinae</taxon>
        <taxon>Digitaria</taxon>
    </lineage>
</organism>
<evidence type="ECO:0000313" key="8">
    <source>
        <dbReference type="EMBL" id="KAF8657026.1"/>
    </source>
</evidence>
<evidence type="ECO:0000256" key="5">
    <source>
        <dbReference type="ARBA" id="ARBA00022989"/>
    </source>
</evidence>
<keyword evidence="7" id="KW-0325">Glycoprotein</keyword>
<dbReference type="InterPro" id="IPR045874">
    <property type="entry name" value="LRK10/LRL21-25-like"/>
</dbReference>
<protein>
    <submittedName>
        <fullName evidence="8">Uncharacterized protein</fullName>
    </submittedName>
</protein>
<dbReference type="PANTHER" id="PTHR27009">
    <property type="entry name" value="RUST RESISTANCE KINASE LR10-RELATED"/>
    <property type="match status" value="1"/>
</dbReference>
<dbReference type="OrthoDB" id="652016at2759"/>
<dbReference type="EMBL" id="JACEFO010002512">
    <property type="protein sequence ID" value="KAF8657026.1"/>
    <property type="molecule type" value="Genomic_DNA"/>
</dbReference>
<evidence type="ECO:0000256" key="7">
    <source>
        <dbReference type="ARBA" id="ARBA00023180"/>
    </source>
</evidence>
<evidence type="ECO:0000256" key="1">
    <source>
        <dbReference type="ARBA" id="ARBA00004479"/>
    </source>
</evidence>
<keyword evidence="3" id="KW-0812">Transmembrane</keyword>
<keyword evidence="5" id="KW-1133">Transmembrane helix</keyword>
<dbReference type="Gene3D" id="1.10.510.10">
    <property type="entry name" value="Transferase(Phosphotransferase) domain 1"/>
    <property type="match status" value="1"/>
</dbReference>
<dbReference type="InterPro" id="IPR011009">
    <property type="entry name" value="Kinase-like_dom_sf"/>
</dbReference>
<keyword evidence="6" id="KW-0472">Membrane</keyword>